<feature type="compositionally biased region" description="Basic residues" evidence="2">
    <location>
        <begin position="159"/>
        <end position="168"/>
    </location>
</feature>
<dbReference type="OrthoDB" id="5325636at2759"/>
<dbReference type="AlphaFoldDB" id="A0A5M8Q4Y0"/>
<sequence length="297" mass="34519">MGPPDTEWLLWAKRLHIEHFSLLQRLTAIEESAKQTQELVQENKEALDQIKALTKTISALKESNLDLEKDIVVLKRTAQRAQDELKHVNSEYQKSLTELDATNRRVLRLETAIDRITPDQIWEDLKRQLLDQNDRLMQRVNWWRSEAAAAHERPENRILSRKPNRRPVSKSLSQATTATVTVDTNDTEARAEDSMQEEVRGVSQGQLTLEEYFAYGMDLMGRARTIDEGKAVRAFVAGIRDEVSRIPLEKVLNEKAWTWEETTAEMERVIAHRQKNKRSKRYIVPPEEMEAYMKMAL</sequence>
<accession>A0A5M8Q4Y0</accession>
<evidence type="ECO:0000256" key="1">
    <source>
        <dbReference type="SAM" id="Coils"/>
    </source>
</evidence>
<comment type="caution">
    <text evidence="3">The sequence shown here is derived from an EMBL/GenBank/DDBJ whole genome shotgun (WGS) entry which is preliminary data.</text>
</comment>
<keyword evidence="1" id="KW-0175">Coiled coil</keyword>
<name>A0A5M8Q4Y0_9LECA</name>
<feature type="region of interest" description="Disordered" evidence="2">
    <location>
        <begin position="153"/>
        <end position="180"/>
    </location>
</feature>
<evidence type="ECO:0000313" key="3">
    <source>
        <dbReference type="EMBL" id="KAA6416233.1"/>
    </source>
</evidence>
<evidence type="ECO:0000256" key="2">
    <source>
        <dbReference type="SAM" id="MobiDB-lite"/>
    </source>
</evidence>
<dbReference type="EMBL" id="VXIT01000001">
    <property type="protein sequence ID" value="KAA6416233.1"/>
    <property type="molecule type" value="Genomic_DNA"/>
</dbReference>
<organism evidence="3 4">
    <name type="scientific">Lasallia pustulata</name>
    <dbReference type="NCBI Taxonomy" id="136370"/>
    <lineage>
        <taxon>Eukaryota</taxon>
        <taxon>Fungi</taxon>
        <taxon>Dikarya</taxon>
        <taxon>Ascomycota</taxon>
        <taxon>Pezizomycotina</taxon>
        <taxon>Lecanoromycetes</taxon>
        <taxon>OSLEUM clade</taxon>
        <taxon>Umbilicariomycetidae</taxon>
        <taxon>Umbilicariales</taxon>
        <taxon>Umbilicariaceae</taxon>
        <taxon>Lasallia</taxon>
    </lineage>
</organism>
<dbReference type="Proteomes" id="UP000324767">
    <property type="component" value="Unassembled WGS sequence"/>
</dbReference>
<evidence type="ECO:0000313" key="4">
    <source>
        <dbReference type="Proteomes" id="UP000324767"/>
    </source>
</evidence>
<protein>
    <submittedName>
        <fullName evidence="3">Uncharacterized protein</fullName>
    </submittedName>
</protein>
<reference evidence="3 4" key="1">
    <citation type="submission" date="2019-09" db="EMBL/GenBank/DDBJ databases">
        <title>The hologenome of the rock-dwelling lichen Lasallia pustulata.</title>
        <authorList>
            <person name="Greshake Tzovaras B."/>
            <person name="Segers F."/>
            <person name="Bicker A."/>
            <person name="Dal Grande F."/>
            <person name="Otte J."/>
            <person name="Hankeln T."/>
            <person name="Schmitt I."/>
            <person name="Ebersberger I."/>
        </authorList>
    </citation>
    <scope>NUCLEOTIDE SEQUENCE [LARGE SCALE GENOMIC DNA]</scope>
    <source>
        <strain evidence="3">A1-1</strain>
    </source>
</reference>
<gene>
    <name evidence="3" type="ORF">FRX48_00953</name>
</gene>
<feature type="coiled-coil region" evidence="1">
    <location>
        <begin position="29"/>
        <end position="98"/>
    </location>
</feature>
<proteinExistence type="predicted"/>